<name>A0A183GKZ5_HELPZ</name>
<dbReference type="EMBL" id="UZAH01034981">
    <property type="protein sequence ID" value="VDP38314.1"/>
    <property type="molecule type" value="Genomic_DNA"/>
</dbReference>
<proteinExistence type="predicted"/>
<accession>A0A3P8E1P3</accession>
<protein>
    <submittedName>
        <fullName evidence="3">DB domain-containing protein</fullName>
    </submittedName>
</protein>
<dbReference type="WBParaSite" id="HPBE_0002336501-mRNA-1">
    <property type="protein sequence ID" value="HPBE_0002336501-mRNA-1"/>
    <property type="gene ID" value="HPBE_0002336501"/>
</dbReference>
<gene>
    <name evidence="1" type="ORF">HPBE_LOCUS23364</name>
</gene>
<evidence type="ECO:0000313" key="3">
    <source>
        <dbReference type="WBParaSite" id="HPBE_0002336501-mRNA-1"/>
    </source>
</evidence>
<keyword evidence="2" id="KW-1185">Reference proteome</keyword>
<evidence type="ECO:0000313" key="1">
    <source>
        <dbReference type="EMBL" id="VDP38314.1"/>
    </source>
</evidence>
<organism evidence="2 3">
    <name type="scientific">Heligmosomoides polygyrus</name>
    <name type="common">Parasitic roundworm</name>
    <dbReference type="NCBI Taxonomy" id="6339"/>
    <lineage>
        <taxon>Eukaryota</taxon>
        <taxon>Metazoa</taxon>
        <taxon>Ecdysozoa</taxon>
        <taxon>Nematoda</taxon>
        <taxon>Chromadorea</taxon>
        <taxon>Rhabditida</taxon>
        <taxon>Rhabditina</taxon>
        <taxon>Rhabditomorpha</taxon>
        <taxon>Strongyloidea</taxon>
        <taxon>Heligmosomidae</taxon>
        <taxon>Heligmosomoides</taxon>
    </lineage>
</organism>
<reference evidence="3" key="2">
    <citation type="submission" date="2019-09" db="UniProtKB">
        <authorList>
            <consortium name="WormBaseParasite"/>
        </authorList>
    </citation>
    <scope>IDENTIFICATION</scope>
</reference>
<evidence type="ECO:0000313" key="2">
    <source>
        <dbReference type="Proteomes" id="UP000050761"/>
    </source>
</evidence>
<sequence>MCIFASSTPRACSPQEVSVKKAGYSVVRATNYCVSCCRIQSLGVLTAAITLYFVNASYTRELEPASAPLTVDDFHCVSMTHAHRVDLASIVMALVSTMTHARAIYSACERLIATGPFCATVTDAREFKAACMTTVANACMKTVKRECNFNTICTVVNTSVRLKTMPLRCSKFYCNLVLHAGTLAPAMAPA</sequence>
<accession>A0A183GKZ5</accession>
<reference evidence="1 2" key="1">
    <citation type="submission" date="2018-11" db="EMBL/GenBank/DDBJ databases">
        <authorList>
            <consortium name="Pathogen Informatics"/>
        </authorList>
    </citation>
    <scope>NUCLEOTIDE SEQUENCE [LARGE SCALE GENOMIC DNA]</scope>
</reference>
<dbReference type="AlphaFoldDB" id="A0A183GKZ5"/>
<dbReference type="Proteomes" id="UP000050761">
    <property type="component" value="Unassembled WGS sequence"/>
</dbReference>